<dbReference type="CDD" id="cd06222">
    <property type="entry name" value="RNase_H_like"/>
    <property type="match status" value="1"/>
</dbReference>
<accession>A0A8D9CVV4</accession>
<dbReference type="Pfam" id="PF13456">
    <property type="entry name" value="RVT_3"/>
    <property type="match status" value="1"/>
</dbReference>
<dbReference type="GO" id="GO:0004523">
    <property type="term" value="F:RNA-DNA hybrid ribonuclease activity"/>
    <property type="evidence" value="ECO:0007669"/>
    <property type="project" value="InterPro"/>
</dbReference>
<feature type="domain" description="RNase H type-1" evidence="1">
    <location>
        <begin position="59"/>
        <end position="175"/>
    </location>
</feature>
<dbReference type="InterPro" id="IPR036397">
    <property type="entry name" value="RNaseH_sf"/>
</dbReference>
<dbReference type="AlphaFoldDB" id="A0A8D9CVV4"/>
<sequence length="207" mass="23502">GKEYEAEVTVAKCLEDSKRWFDVIAISKEGEGGRNRMDEGKKRWKAPEAESLKCNIGISWMQRNHLAGMGWIVRNRNGETVLHSRRAFNGVSSLLEAKRLGLIWAVESMVSHGMQNVIFEIEASELVGAITRPRAWPAFRAYGLELRDVLSNITDWKVNLVPREANRSAFLIARSVTKEMRFQSYVAQGSPRWLQGLLAEEGTRNRV</sequence>
<dbReference type="EMBL" id="LS974625">
    <property type="protein sequence ID" value="CAG7864636.1"/>
    <property type="molecule type" value="Genomic_DNA"/>
</dbReference>
<dbReference type="Gramene" id="A09p51030.2_BraZ1">
    <property type="protein sequence ID" value="A09p51030.2_BraZ1.CDS.1"/>
    <property type="gene ID" value="A09g51030.2_BraZ1"/>
</dbReference>
<dbReference type="PANTHER" id="PTHR47074:SF49">
    <property type="entry name" value="POLYNUCLEOTIDYL TRANSFERASE, RIBONUCLEASE H-LIKE SUPERFAMILY PROTEIN"/>
    <property type="match status" value="1"/>
</dbReference>
<organism evidence="2 3">
    <name type="scientific">Brassica campestris</name>
    <name type="common">Field mustard</name>
    <dbReference type="NCBI Taxonomy" id="3711"/>
    <lineage>
        <taxon>Eukaryota</taxon>
        <taxon>Viridiplantae</taxon>
        <taxon>Streptophyta</taxon>
        <taxon>Embryophyta</taxon>
        <taxon>Tracheophyta</taxon>
        <taxon>Spermatophyta</taxon>
        <taxon>Magnoliopsida</taxon>
        <taxon>eudicotyledons</taxon>
        <taxon>Gunneridae</taxon>
        <taxon>Pentapetalae</taxon>
        <taxon>rosids</taxon>
        <taxon>malvids</taxon>
        <taxon>Brassicales</taxon>
        <taxon>Brassicaceae</taxon>
        <taxon>Brassiceae</taxon>
        <taxon>Brassica</taxon>
    </lineage>
</organism>
<dbReference type="InterPro" id="IPR002156">
    <property type="entry name" value="RNaseH_domain"/>
</dbReference>
<dbReference type="InterPro" id="IPR052929">
    <property type="entry name" value="RNase_H-like_EbsB-rel"/>
</dbReference>
<dbReference type="InterPro" id="IPR044730">
    <property type="entry name" value="RNase_H-like_dom_plant"/>
</dbReference>
<feature type="non-terminal residue" evidence="2">
    <location>
        <position position="1"/>
    </location>
</feature>
<evidence type="ECO:0000259" key="1">
    <source>
        <dbReference type="Pfam" id="PF13456"/>
    </source>
</evidence>
<gene>
    <name evidence="2" type="ORF">BRAPAZ1V2_A09P51030.2</name>
</gene>
<dbReference type="PANTHER" id="PTHR47074">
    <property type="entry name" value="BNAC02G40300D PROTEIN"/>
    <property type="match status" value="1"/>
</dbReference>
<proteinExistence type="predicted"/>
<protein>
    <recommendedName>
        <fullName evidence="1">RNase H type-1 domain-containing protein</fullName>
    </recommendedName>
</protein>
<dbReference type="Gene3D" id="3.30.420.10">
    <property type="entry name" value="Ribonuclease H-like superfamily/Ribonuclease H"/>
    <property type="match status" value="1"/>
</dbReference>
<name>A0A8D9CVV4_BRACM</name>
<reference evidence="2 3" key="1">
    <citation type="submission" date="2021-07" db="EMBL/GenBank/DDBJ databases">
        <authorList>
            <consortium name="Genoscope - CEA"/>
            <person name="William W."/>
        </authorList>
    </citation>
    <scope>NUCLEOTIDE SEQUENCE [LARGE SCALE GENOMIC DNA]</scope>
</reference>
<dbReference type="GO" id="GO:0003676">
    <property type="term" value="F:nucleic acid binding"/>
    <property type="evidence" value="ECO:0007669"/>
    <property type="project" value="InterPro"/>
</dbReference>
<dbReference type="Proteomes" id="UP000694005">
    <property type="component" value="Chromosome A09"/>
</dbReference>
<evidence type="ECO:0000313" key="3">
    <source>
        <dbReference type="Proteomes" id="UP000694005"/>
    </source>
</evidence>
<evidence type="ECO:0000313" key="2">
    <source>
        <dbReference type="EMBL" id="CAG7864636.1"/>
    </source>
</evidence>